<feature type="transmembrane region" description="Helical" evidence="1">
    <location>
        <begin position="51"/>
        <end position="72"/>
    </location>
</feature>
<evidence type="ECO:0000313" key="2">
    <source>
        <dbReference type="EMBL" id="EGP92853.1"/>
    </source>
</evidence>
<keyword evidence="1" id="KW-1133">Transmembrane helix</keyword>
<feature type="transmembrane region" description="Helical" evidence="1">
    <location>
        <begin position="20"/>
        <end position="39"/>
    </location>
</feature>
<dbReference type="EMBL" id="AFPU01000001">
    <property type="protein sequence ID" value="EGP92853.1"/>
    <property type="molecule type" value="Genomic_DNA"/>
</dbReference>
<keyword evidence="1" id="KW-0472">Membrane</keyword>
<dbReference type="AlphaFoldDB" id="F9CY75"/>
<gene>
    <name evidence="2" type="ORF">MY1_0066</name>
</gene>
<evidence type="ECO:0000256" key="1">
    <source>
        <dbReference type="SAM" id="Phobius"/>
    </source>
</evidence>
<protein>
    <submittedName>
        <fullName evidence="2">Uncharacterized protein</fullName>
    </submittedName>
</protein>
<dbReference type="STRING" id="1001994.MY1_0066"/>
<organism evidence="2 3">
    <name type="scientific">Nitrosarchaeum koreense MY1</name>
    <dbReference type="NCBI Taxonomy" id="1001994"/>
    <lineage>
        <taxon>Archaea</taxon>
        <taxon>Nitrososphaerota</taxon>
        <taxon>Nitrososphaeria</taxon>
        <taxon>Nitrosopumilales</taxon>
        <taxon>Nitrosopumilaceae</taxon>
        <taxon>Nitrosarchaeum</taxon>
    </lineage>
</organism>
<proteinExistence type="predicted"/>
<evidence type="ECO:0000313" key="3">
    <source>
        <dbReference type="Proteomes" id="UP000004440"/>
    </source>
</evidence>
<comment type="caution">
    <text evidence="2">The sequence shown here is derived from an EMBL/GenBank/DDBJ whole genome shotgun (WGS) entry which is preliminary data.</text>
</comment>
<dbReference type="TCDB" id="9.B.109.1.3">
    <property type="family name" value="the putative archaeal 2 tms holin (a2-hol) family"/>
</dbReference>
<dbReference type="RefSeq" id="WP_007549435.1">
    <property type="nucleotide sequence ID" value="NZ_AFPU01000001.1"/>
</dbReference>
<reference evidence="2 3" key="1">
    <citation type="journal article" date="2011" name="J. Bacteriol.">
        <title>Genome Sequence of an Ammonia-Oxidizing Soil Archaeon, "Candidatus Nitrosoarchaeum koreensis" MY1.</title>
        <authorList>
            <person name="Kim B.K."/>
            <person name="Jung M.Y."/>
            <person name="Yu D.S."/>
            <person name="Park S.J."/>
            <person name="Oh T.K."/>
            <person name="Rhee S.K."/>
            <person name="Kim J.F."/>
        </authorList>
    </citation>
    <scope>NUCLEOTIDE SEQUENCE [LARGE SCALE GENOMIC DNA]</scope>
    <source>
        <strain evidence="2 3">MY1</strain>
    </source>
</reference>
<keyword evidence="1" id="KW-0812">Transmembrane</keyword>
<keyword evidence="3" id="KW-1185">Reference proteome</keyword>
<dbReference type="Proteomes" id="UP000004440">
    <property type="component" value="Unassembled WGS sequence"/>
</dbReference>
<name>F9CY75_9ARCH</name>
<sequence>MKQNIGFRGWFYFRQGWTTYFAFIFAAINTMVVTYYLAIENIPSLKTIFPTFYVYLAITASIGVPLLILVGYAHQKKTSSYKAEADIYYESNPHALRQYNDIELLLQLNLKLVDLLLLDYEKNKVSNEKLDELIKLKTEIETYFNQRKDNKQIDIALFKKFSHLK</sequence>
<dbReference type="OrthoDB" id="12288at2157"/>
<accession>F9CY75</accession>